<dbReference type="EMBL" id="CP000254">
    <property type="protein sequence ID" value="ABD41901.1"/>
    <property type="molecule type" value="Genomic_DNA"/>
</dbReference>
<organism evidence="5 6">
    <name type="scientific">Methanospirillum hungatei JF-1 (strain ATCC 27890 / DSM 864 / NBRC 100397 / JF-1)</name>
    <dbReference type="NCBI Taxonomy" id="323259"/>
    <lineage>
        <taxon>Archaea</taxon>
        <taxon>Methanobacteriati</taxon>
        <taxon>Methanobacteriota</taxon>
        <taxon>Stenosarchaea group</taxon>
        <taxon>Methanomicrobia</taxon>
        <taxon>Methanomicrobiales</taxon>
        <taxon>Methanospirillaceae</taxon>
        <taxon>Methanospirillum</taxon>
    </lineage>
</organism>
<dbReference type="PANTHER" id="PTHR24220:SF86">
    <property type="entry name" value="ABC TRANSPORTER ABCH.1"/>
    <property type="match status" value="1"/>
</dbReference>
<dbReference type="STRING" id="323259.Mhun_2196"/>
<dbReference type="HOGENOM" id="CLU_000604_1_22_2"/>
<dbReference type="AlphaFoldDB" id="Q2FSX4"/>
<dbReference type="FunFam" id="3.40.50.300:FF:000032">
    <property type="entry name" value="Export ABC transporter ATP-binding protein"/>
    <property type="match status" value="1"/>
</dbReference>
<sequence>MTVIAVSDLAKVYKRGAEEVHALRGVSLSVNAGEFVSIVGPSGSGKTALLNLLGCLDTPTGGIISINGTDVTTLPESRRVLIRREQIGFVFQQFFLIPTLNAKENILLPLTFSKKQVDESRAREILEMVGLSHRENHLPHELSGGEMQRVAIGRALINDPKIILADEPTGNLDSHTAEQMYGIFEELVERGYTVIIVTHNTELAHRAHRVIRLRDGHLEPDEPCVCQDNT</sequence>
<dbReference type="Gene3D" id="3.40.50.300">
    <property type="entry name" value="P-loop containing nucleotide triphosphate hydrolases"/>
    <property type="match status" value="1"/>
</dbReference>
<dbReference type="eggNOG" id="arCOG00922">
    <property type="taxonomic scope" value="Archaea"/>
</dbReference>
<dbReference type="Pfam" id="PF00005">
    <property type="entry name" value="ABC_tran"/>
    <property type="match status" value="1"/>
</dbReference>
<dbReference type="KEGG" id="mhu:Mhun_2196"/>
<dbReference type="SUPFAM" id="SSF52540">
    <property type="entry name" value="P-loop containing nucleoside triphosphate hydrolases"/>
    <property type="match status" value="1"/>
</dbReference>
<dbReference type="PROSITE" id="PS00211">
    <property type="entry name" value="ABC_TRANSPORTER_1"/>
    <property type="match status" value="1"/>
</dbReference>
<dbReference type="CDD" id="cd03255">
    <property type="entry name" value="ABC_MJ0796_LolCDE_FtsE"/>
    <property type="match status" value="1"/>
</dbReference>
<dbReference type="InterPro" id="IPR003593">
    <property type="entry name" value="AAA+_ATPase"/>
</dbReference>
<dbReference type="InterPro" id="IPR015854">
    <property type="entry name" value="ABC_transpr_LolD-like"/>
</dbReference>
<proteinExistence type="predicted"/>
<dbReference type="GO" id="GO:0005524">
    <property type="term" value="F:ATP binding"/>
    <property type="evidence" value="ECO:0007669"/>
    <property type="project" value="UniProtKB-KW"/>
</dbReference>
<dbReference type="SMART" id="SM00382">
    <property type="entry name" value="AAA"/>
    <property type="match status" value="1"/>
</dbReference>
<dbReference type="GO" id="GO:0016887">
    <property type="term" value="F:ATP hydrolysis activity"/>
    <property type="evidence" value="ECO:0007669"/>
    <property type="project" value="InterPro"/>
</dbReference>
<name>Q2FSX4_METHJ</name>
<evidence type="ECO:0000256" key="2">
    <source>
        <dbReference type="ARBA" id="ARBA00022741"/>
    </source>
</evidence>
<evidence type="ECO:0000256" key="1">
    <source>
        <dbReference type="ARBA" id="ARBA00022448"/>
    </source>
</evidence>
<keyword evidence="2" id="KW-0547">Nucleotide-binding</keyword>
<keyword evidence="6" id="KW-1185">Reference proteome</keyword>
<dbReference type="GO" id="GO:0022857">
    <property type="term" value="F:transmembrane transporter activity"/>
    <property type="evidence" value="ECO:0007669"/>
    <property type="project" value="TreeGrafter"/>
</dbReference>
<dbReference type="InterPro" id="IPR017871">
    <property type="entry name" value="ABC_transporter-like_CS"/>
</dbReference>
<dbReference type="GO" id="GO:0098796">
    <property type="term" value="C:membrane protein complex"/>
    <property type="evidence" value="ECO:0007669"/>
    <property type="project" value="UniProtKB-ARBA"/>
</dbReference>
<dbReference type="InParanoid" id="Q2FSX4"/>
<dbReference type="GO" id="GO:0005886">
    <property type="term" value="C:plasma membrane"/>
    <property type="evidence" value="ECO:0007669"/>
    <property type="project" value="TreeGrafter"/>
</dbReference>
<accession>Q2FSX4</accession>
<dbReference type="InterPro" id="IPR017911">
    <property type="entry name" value="MacB-like_ATP-bd"/>
</dbReference>
<dbReference type="InterPro" id="IPR003439">
    <property type="entry name" value="ABC_transporter-like_ATP-bd"/>
</dbReference>
<gene>
    <name evidence="5" type="ordered locus">Mhun_2196</name>
</gene>
<keyword evidence="1" id="KW-0813">Transport</keyword>
<dbReference type="EnsemblBacteria" id="ABD41901">
    <property type="protein sequence ID" value="ABD41901"/>
    <property type="gene ID" value="Mhun_2196"/>
</dbReference>
<keyword evidence="3" id="KW-0067">ATP-binding</keyword>
<dbReference type="PROSITE" id="PS50893">
    <property type="entry name" value="ABC_TRANSPORTER_2"/>
    <property type="match status" value="1"/>
</dbReference>
<protein>
    <submittedName>
        <fullName evidence="5">ABC transporter related protein</fullName>
    </submittedName>
</protein>
<evidence type="ECO:0000259" key="4">
    <source>
        <dbReference type="PROSITE" id="PS50893"/>
    </source>
</evidence>
<evidence type="ECO:0000313" key="6">
    <source>
        <dbReference type="Proteomes" id="UP000001941"/>
    </source>
</evidence>
<dbReference type="InterPro" id="IPR027417">
    <property type="entry name" value="P-loop_NTPase"/>
</dbReference>
<reference evidence="6" key="1">
    <citation type="journal article" date="2016" name="Stand. Genomic Sci.">
        <title>Complete genome sequence of Methanospirillum hungatei type strain JF1.</title>
        <authorList>
            <person name="Gunsalus R.P."/>
            <person name="Cook L.E."/>
            <person name="Crable B."/>
            <person name="Rohlin L."/>
            <person name="McDonald E."/>
            <person name="Mouttaki H."/>
            <person name="Sieber J.R."/>
            <person name="Poweleit N."/>
            <person name="Zhou H."/>
            <person name="Lapidus A.L."/>
            <person name="Daligault H.E."/>
            <person name="Land M."/>
            <person name="Gilna P."/>
            <person name="Ivanova N."/>
            <person name="Kyrpides N."/>
            <person name="Culley D.E."/>
            <person name="McInerney M.J."/>
        </authorList>
    </citation>
    <scope>NUCLEOTIDE SEQUENCE [LARGE SCALE GENOMIC DNA]</scope>
    <source>
        <strain evidence="6">ATCC 27890 / DSM 864 / NBRC 100397 / JF-1</strain>
    </source>
</reference>
<dbReference type="GeneID" id="65098598"/>
<evidence type="ECO:0000256" key="3">
    <source>
        <dbReference type="ARBA" id="ARBA00022840"/>
    </source>
</evidence>
<evidence type="ECO:0000313" key="5">
    <source>
        <dbReference type="EMBL" id="ABD41901.1"/>
    </source>
</evidence>
<dbReference type="PANTHER" id="PTHR24220">
    <property type="entry name" value="IMPORT ATP-BINDING PROTEIN"/>
    <property type="match status" value="1"/>
</dbReference>
<dbReference type="Proteomes" id="UP000001941">
    <property type="component" value="Chromosome"/>
</dbReference>
<dbReference type="RefSeq" id="WP_011449159.1">
    <property type="nucleotide sequence ID" value="NC_007796.1"/>
</dbReference>
<feature type="domain" description="ABC transporter" evidence="4">
    <location>
        <begin position="4"/>
        <end position="228"/>
    </location>
</feature>